<accession>A0AAV1EEW8</accession>
<feature type="transmembrane region" description="Helical" evidence="7">
    <location>
        <begin position="106"/>
        <end position="122"/>
    </location>
</feature>
<dbReference type="PANTHER" id="PTHR19317">
    <property type="entry name" value="PRENYLATED RAB ACCEPTOR 1-RELATED"/>
    <property type="match status" value="1"/>
</dbReference>
<dbReference type="GO" id="GO:0016192">
    <property type="term" value="P:vesicle-mediated transport"/>
    <property type="evidence" value="ECO:0007669"/>
    <property type="project" value="TreeGrafter"/>
</dbReference>
<feature type="transmembrane region" description="Helical" evidence="7">
    <location>
        <begin position="128"/>
        <end position="145"/>
    </location>
</feature>
<dbReference type="EMBL" id="OX459126">
    <property type="protein sequence ID" value="CAI9118296.1"/>
    <property type="molecule type" value="Genomic_DNA"/>
</dbReference>
<evidence type="ECO:0000256" key="5">
    <source>
        <dbReference type="ARBA" id="ARBA00022989"/>
    </source>
</evidence>
<keyword evidence="4 7" id="KW-0812">Transmembrane</keyword>
<dbReference type="InterPro" id="IPR004895">
    <property type="entry name" value="Prenylated_rab_accept_PRA1"/>
</dbReference>
<evidence type="ECO:0000256" key="3">
    <source>
        <dbReference type="ARBA" id="ARBA00006483"/>
    </source>
</evidence>
<dbReference type="Proteomes" id="UP001161247">
    <property type="component" value="Chromosome 9"/>
</dbReference>
<keyword evidence="9" id="KW-1185">Reference proteome</keyword>
<protein>
    <recommendedName>
        <fullName evidence="7">PRA1 family protein</fullName>
    </recommendedName>
</protein>
<reference evidence="8" key="1">
    <citation type="submission" date="2023-03" db="EMBL/GenBank/DDBJ databases">
        <authorList>
            <person name="Julca I."/>
        </authorList>
    </citation>
    <scope>NUCLEOTIDE SEQUENCE</scope>
</reference>
<evidence type="ECO:0000256" key="4">
    <source>
        <dbReference type="ARBA" id="ARBA00022692"/>
    </source>
</evidence>
<comment type="subcellular location">
    <subcellularLocation>
        <location evidence="2 7">Membrane</location>
        <topology evidence="2 7">Multi-pass membrane protein</topology>
    </subcellularLocation>
</comment>
<dbReference type="GO" id="GO:0016020">
    <property type="term" value="C:membrane"/>
    <property type="evidence" value="ECO:0007669"/>
    <property type="project" value="UniProtKB-SubCell"/>
</dbReference>
<name>A0AAV1EEW8_OLDCO</name>
<evidence type="ECO:0000256" key="1">
    <source>
        <dbReference type="ARBA" id="ARBA00002501"/>
    </source>
</evidence>
<proteinExistence type="inferred from homology"/>
<dbReference type="Pfam" id="PF03208">
    <property type="entry name" value="PRA1"/>
    <property type="match status" value="1"/>
</dbReference>
<keyword evidence="7" id="KW-0813">Transport</keyword>
<dbReference type="AlphaFoldDB" id="A0AAV1EEW8"/>
<evidence type="ECO:0000256" key="7">
    <source>
        <dbReference type="RuleBase" id="RU363107"/>
    </source>
</evidence>
<keyword evidence="6 7" id="KW-0472">Membrane</keyword>
<sequence length="173" mass="19657">MSSPAPPSPATQLRQRLRPWPQFFDLSAISIPISLSDTTYRINQNLRYFFPNYALIFLITLFLSLVYHPISLVIFLIISAGWIFLYFSRNRDDPLVLFNYEIDDKIILGFLGLLTLLALIFAKVWKNVFVSLAIGVLILLIHGSLRAPEEDLESPYGSLLSDVTSPQGDYTMV</sequence>
<dbReference type="GO" id="GO:0005794">
    <property type="term" value="C:Golgi apparatus"/>
    <property type="evidence" value="ECO:0007669"/>
    <property type="project" value="TreeGrafter"/>
</dbReference>
<organism evidence="8 9">
    <name type="scientific">Oldenlandia corymbosa var. corymbosa</name>
    <dbReference type="NCBI Taxonomy" id="529605"/>
    <lineage>
        <taxon>Eukaryota</taxon>
        <taxon>Viridiplantae</taxon>
        <taxon>Streptophyta</taxon>
        <taxon>Embryophyta</taxon>
        <taxon>Tracheophyta</taxon>
        <taxon>Spermatophyta</taxon>
        <taxon>Magnoliopsida</taxon>
        <taxon>eudicotyledons</taxon>
        <taxon>Gunneridae</taxon>
        <taxon>Pentapetalae</taxon>
        <taxon>asterids</taxon>
        <taxon>lamiids</taxon>
        <taxon>Gentianales</taxon>
        <taxon>Rubiaceae</taxon>
        <taxon>Rubioideae</taxon>
        <taxon>Spermacoceae</taxon>
        <taxon>Hedyotis-Oldenlandia complex</taxon>
        <taxon>Oldenlandia</taxon>
    </lineage>
</organism>
<keyword evidence="5 7" id="KW-1133">Transmembrane helix</keyword>
<evidence type="ECO:0000256" key="6">
    <source>
        <dbReference type="ARBA" id="ARBA00023136"/>
    </source>
</evidence>
<evidence type="ECO:0000313" key="9">
    <source>
        <dbReference type="Proteomes" id="UP001161247"/>
    </source>
</evidence>
<comment type="similarity">
    <text evidence="3 7">Belongs to the PRA1 family.</text>
</comment>
<evidence type="ECO:0000256" key="2">
    <source>
        <dbReference type="ARBA" id="ARBA00004141"/>
    </source>
</evidence>
<dbReference type="PANTHER" id="PTHR19317:SF81">
    <property type="entry name" value="PRA1 FAMILY PROTEIN D"/>
    <property type="match status" value="1"/>
</dbReference>
<dbReference type="GO" id="GO:0005783">
    <property type="term" value="C:endoplasmic reticulum"/>
    <property type="evidence" value="ECO:0007669"/>
    <property type="project" value="UniProtKB-ARBA"/>
</dbReference>
<evidence type="ECO:0000313" key="8">
    <source>
        <dbReference type="EMBL" id="CAI9118296.1"/>
    </source>
</evidence>
<feature type="transmembrane region" description="Helical" evidence="7">
    <location>
        <begin position="53"/>
        <end position="85"/>
    </location>
</feature>
<comment type="function">
    <text evidence="1 7">May be involved in both secretory and endocytic intracellular trafficking in the endosomal/prevacuolar compartments.</text>
</comment>
<gene>
    <name evidence="8" type="ORF">OLC1_LOCUS24198</name>
</gene>